<dbReference type="EMBL" id="PQ015379">
    <property type="protein sequence ID" value="XDJ15253.1"/>
    <property type="molecule type" value="Genomic_DNA"/>
</dbReference>
<evidence type="ECO:0000313" key="1">
    <source>
        <dbReference type="EMBL" id="XDJ15253.1"/>
    </source>
</evidence>
<accession>A0AB39CE12</accession>
<sequence>MIEIYIDNRGNPARVEETVNTLGLEVIGLEHADEVSCVQLPNSHGIENLYVLDVMYVRTAEKTELHRRSDRTGQDDQFH</sequence>
<organism evidence="1">
    <name type="scientific">Pseudomonas phage HRDY3</name>
    <dbReference type="NCBI Taxonomy" id="3236930"/>
    <lineage>
        <taxon>Viruses</taxon>
    </lineage>
</organism>
<reference evidence="1" key="1">
    <citation type="submission" date="2024-07" db="EMBL/GenBank/DDBJ databases">
        <authorList>
            <person name="Bringhurst R.M."/>
            <person name="Homer T.E."/>
        </authorList>
    </citation>
    <scope>NUCLEOTIDE SEQUENCE</scope>
</reference>
<proteinExistence type="predicted"/>
<name>A0AB39CE12_9VIRU</name>
<protein>
    <submittedName>
        <fullName evidence="1">Uncharacterized protein</fullName>
    </submittedName>
</protein>